<name>A0A2U1PCI3_ARTAN</name>
<evidence type="ECO:0000313" key="6">
    <source>
        <dbReference type="EMBL" id="PWA83437.1"/>
    </source>
</evidence>
<accession>A0A2U1PCI3</accession>
<sequence length="57" mass="6658">MQGAGMPLNIWKHALRELRGLQKMQPQQPGYNSSRVYLEMLADLPWETTIEEVDWLS</sequence>
<dbReference type="FunFam" id="1.20.5.5270:FF:000002">
    <property type="entry name" value="Lon protease homolog"/>
    <property type="match status" value="1"/>
</dbReference>
<dbReference type="OrthoDB" id="1729830at2759"/>
<dbReference type="STRING" id="35608.A0A2U1PCI3"/>
<dbReference type="GO" id="GO:0005524">
    <property type="term" value="F:ATP binding"/>
    <property type="evidence" value="ECO:0007669"/>
    <property type="project" value="UniProtKB-KW"/>
</dbReference>
<gene>
    <name evidence="6" type="ORF">CTI12_AA168270</name>
</gene>
<dbReference type="GO" id="GO:0008236">
    <property type="term" value="F:serine-type peptidase activity"/>
    <property type="evidence" value="ECO:0007669"/>
    <property type="project" value="UniProtKB-KW"/>
</dbReference>
<dbReference type="EMBL" id="PKPP01001350">
    <property type="protein sequence ID" value="PWA83437.1"/>
    <property type="molecule type" value="Genomic_DNA"/>
</dbReference>
<evidence type="ECO:0000256" key="1">
    <source>
        <dbReference type="ARBA" id="ARBA00022670"/>
    </source>
</evidence>
<protein>
    <submittedName>
        <fullName evidence="6">Peptidase S16, lon N-terminal</fullName>
    </submittedName>
</protein>
<comment type="caution">
    <text evidence="6">The sequence shown here is derived from an EMBL/GenBank/DDBJ whole genome shotgun (WGS) entry which is preliminary data.</text>
</comment>
<dbReference type="Proteomes" id="UP000245207">
    <property type="component" value="Unassembled WGS sequence"/>
</dbReference>
<keyword evidence="1" id="KW-0645">Protease</keyword>
<keyword evidence="2" id="KW-0547">Nucleotide-binding</keyword>
<keyword evidence="3" id="KW-0378">Hydrolase</keyword>
<evidence type="ECO:0000256" key="4">
    <source>
        <dbReference type="ARBA" id="ARBA00022825"/>
    </source>
</evidence>
<proteinExistence type="predicted"/>
<organism evidence="6 7">
    <name type="scientific">Artemisia annua</name>
    <name type="common">Sweet wormwood</name>
    <dbReference type="NCBI Taxonomy" id="35608"/>
    <lineage>
        <taxon>Eukaryota</taxon>
        <taxon>Viridiplantae</taxon>
        <taxon>Streptophyta</taxon>
        <taxon>Embryophyta</taxon>
        <taxon>Tracheophyta</taxon>
        <taxon>Spermatophyta</taxon>
        <taxon>Magnoliopsida</taxon>
        <taxon>eudicotyledons</taxon>
        <taxon>Gunneridae</taxon>
        <taxon>Pentapetalae</taxon>
        <taxon>asterids</taxon>
        <taxon>campanulids</taxon>
        <taxon>Asterales</taxon>
        <taxon>Asteraceae</taxon>
        <taxon>Asteroideae</taxon>
        <taxon>Anthemideae</taxon>
        <taxon>Artemisiinae</taxon>
        <taxon>Artemisia</taxon>
    </lineage>
</organism>
<evidence type="ECO:0000256" key="2">
    <source>
        <dbReference type="ARBA" id="ARBA00022741"/>
    </source>
</evidence>
<evidence type="ECO:0000256" key="3">
    <source>
        <dbReference type="ARBA" id="ARBA00022801"/>
    </source>
</evidence>
<dbReference type="Gene3D" id="1.20.5.5270">
    <property type="match status" value="1"/>
</dbReference>
<evidence type="ECO:0000256" key="5">
    <source>
        <dbReference type="ARBA" id="ARBA00022840"/>
    </source>
</evidence>
<evidence type="ECO:0000313" key="7">
    <source>
        <dbReference type="Proteomes" id="UP000245207"/>
    </source>
</evidence>
<dbReference type="AlphaFoldDB" id="A0A2U1PCI3"/>
<reference evidence="6 7" key="1">
    <citation type="journal article" date="2018" name="Mol. Plant">
        <title>The genome of Artemisia annua provides insight into the evolution of Asteraceae family and artemisinin biosynthesis.</title>
        <authorList>
            <person name="Shen Q."/>
            <person name="Zhang L."/>
            <person name="Liao Z."/>
            <person name="Wang S."/>
            <person name="Yan T."/>
            <person name="Shi P."/>
            <person name="Liu M."/>
            <person name="Fu X."/>
            <person name="Pan Q."/>
            <person name="Wang Y."/>
            <person name="Lv Z."/>
            <person name="Lu X."/>
            <person name="Zhang F."/>
            <person name="Jiang W."/>
            <person name="Ma Y."/>
            <person name="Chen M."/>
            <person name="Hao X."/>
            <person name="Li L."/>
            <person name="Tang Y."/>
            <person name="Lv G."/>
            <person name="Zhou Y."/>
            <person name="Sun X."/>
            <person name="Brodelius P.E."/>
            <person name="Rose J.K.C."/>
            <person name="Tang K."/>
        </authorList>
    </citation>
    <scope>NUCLEOTIDE SEQUENCE [LARGE SCALE GENOMIC DNA]</scope>
    <source>
        <strain evidence="7">cv. Huhao1</strain>
        <tissue evidence="6">Leaf</tissue>
    </source>
</reference>
<keyword evidence="4" id="KW-0720">Serine protease</keyword>
<dbReference type="GO" id="GO:0006508">
    <property type="term" value="P:proteolysis"/>
    <property type="evidence" value="ECO:0007669"/>
    <property type="project" value="UniProtKB-KW"/>
</dbReference>
<keyword evidence="7" id="KW-1185">Reference proteome</keyword>
<keyword evidence="5" id="KW-0067">ATP-binding</keyword>